<evidence type="ECO:0000313" key="5">
    <source>
        <dbReference type="EMBL" id="MBN7824701.1"/>
    </source>
</evidence>
<dbReference type="Pfam" id="PF10531">
    <property type="entry name" value="SLBB"/>
    <property type="match status" value="1"/>
</dbReference>
<evidence type="ECO:0000256" key="1">
    <source>
        <dbReference type="ARBA" id="ARBA00022729"/>
    </source>
</evidence>
<dbReference type="RefSeq" id="WP_206572853.1">
    <property type="nucleotide sequence ID" value="NZ_JAFKCV010000002.1"/>
</dbReference>
<keyword evidence="1 2" id="KW-0732">Signal</keyword>
<dbReference type="Gene3D" id="3.30.1950.10">
    <property type="entry name" value="wza like domain"/>
    <property type="match status" value="1"/>
</dbReference>
<dbReference type="InterPro" id="IPR019554">
    <property type="entry name" value="Soluble_ligand-bd"/>
</dbReference>
<feature type="chain" id="PRO_5036703685" evidence="2">
    <location>
        <begin position="18"/>
        <end position="173"/>
    </location>
</feature>
<keyword evidence="6" id="KW-1185">Reference proteome</keyword>
<dbReference type="AlphaFoldDB" id="A0A939IQR4"/>
<feature type="domain" description="Polysaccharide export protein N-terminal" evidence="3">
    <location>
        <begin position="20"/>
        <end position="94"/>
    </location>
</feature>
<protein>
    <submittedName>
        <fullName evidence="5">Polysaccharide export protein</fullName>
    </submittedName>
</protein>
<accession>A0A939IQR4</accession>
<evidence type="ECO:0000259" key="3">
    <source>
        <dbReference type="Pfam" id="PF02563"/>
    </source>
</evidence>
<reference evidence="5" key="1">
    <citation type="submission" date="2021-03" db="EMBL/GenBank/DDBJ databases">
        <title>novel species isolated from a fishpond in China.</title>
        <authorList>
            <person name="Lu H."/>
            <person name="Cai Z."/>
        </authorList>
    </citation>
    <scope>NUCLEOTIDE SEQUENCE</scope>
    <source>
        <strain evidence="5">JCM 30855</strain>
    </source>
</reference>
<evidence type="ECO:0000256" key="2">
    <source>
        <dbReference type="SAM" id="SignalP"/>
    </source>
</evidence>
<dbReference type="Gene3D" id="3.10.560.10">
    <property type="entry name" value="Outer membrane lipoprotein wza domain like"/>
    <property type="match status" value="1"/>
</dbReference>
<dbReference type="Pfam" id="PF02563">
    <property type="entry name" value="Poly_export"/>
    <property type="match status" value="1"/>
</dbReference>
<name>A0A939IQR4_9ALTE</name>
<organism evidence="5 6">
    <name type="scientific">Bowmanella dokdonensis</name>
    <dbReference type="NCBI Taxonomy" id="751969"/>
    <lineage>
        <taxon>Bacteria</taxon>
        <taxon>Pseudomonadati</taxon>
        <taxon>Pseudomonadota</taxon>
        <taxon>Gammaproteobacteria</taxon>
        <taxon>Alteromonadales</taxon>
        <taxon>Alteromonadaceae</taxon>
        <taxon>Bowmanella</taxon>
    </lineage>
</organism>
<dbReference type="InterPro" id="IPR003715">
    <property type="entry name" value="Poly_export_N"/>
</dbReference>
<evidence type="ECO:0000259" key="4">
    <source>
        <dbReference type="Pfam" id="PF10531"/>
    </source>
</evidence>
<dbReference type="PANTHER" id="PTHR33619">
    <property type="entry name" value="POLYSACCHARIDE EXPORT PROTEIN GFCE-RELATED"/>
    <property type="match status" value="1"/>
</dbReference>
<gene>
    <name evidence="5" type="ORF">J0A66_05610</name>
</gene>
<proteinExistence type="predicted"/>
<dbReference type="InterPro" id="IPR049712">
    <property type="entry name" value="Poly_export"/>
</dbReference>
<dbReference type="Proteomes" id="UP000664654">
    <property type="component" value="Unassembled WGS sequence"/>
</dbReference>
<sequence length="173" mass="18934">MVFLLISLLPLSGQAAATQSLSQYQLGSGDVIQITVFGQPDLSVRRRLPDTGAINYPFLGEVKVVGMTAPELEEFIYQGLKGDYLVNPSVSVSIEDYRPFFIDGEVKKPGGYPYQPGLTVDKAAAIAGGYTERAARDEIKIVRSQGSQTRTLEATRTDQVQPGDIITVEQRFF</sequence>
<dbReference type="EMBL" id="JAFKCV010000002">
    <property type="protein sequence ID" value="MBN7824701.1"/>
    <property type="molecule type" value="Genomic_DNA"/>
</dbReference>
<comment type="caution">
    <text evidence="5">The sequence shown here is derived from an EMBL/GenBank/DDBJ whole genome shotgun (WGS) entry which is preliminary data.</text>
</comment>
<feature type="domain" description="Soluble ligand binding" evidence="4">
    <location>
        <begin position="100"/>
        <end position="148"/>
    </location>
</feature>
<dbReference type="GO" id="GO:0015159">
    <property type="term" value="F:polysaccharide transmembrane transporter activity"/>
    <property type="evidence" value="ECO:0007669"/>
    <property type="project" value="InterPro"/>
</dbReference>
<feature type="signal peptide" evidence="2">
    <location>
        <begin position="1"/>
        <end position="17"/>
    </location>
</feature>
<evidence type="ECO:0000313" key="6">
    <source>
        <dbReference type="Proteomes" id="UP000664654"/>
    </source>
</evidence>
<dbReference type="PANTHER" id="PTHR33619:SF3">
    <property type="entry name" value="POLYSACCHARIDE EXPORT PROTEIN GFCE-RELATED"/>
    <property type="match status" value="1"/>
</dbReference>